<dbReference type="STRING" id="78410.A0A0P7BQT4"/>
<sequence>MGLSPIAVFINSRVEVLIRTDHSVIYADKAKLNVVLKAETIWIDGRPYGPPSMATQTSYDLCREHDIYMALGGHQHITRCFGLIYDDNGNAIALKLERALKGNLRHFIEETPETPSMRRRLEIAVAFAKCVVYLHSRGIIWGDLSTRNTLVFSDDSLKICDFASSSLENVYPQFGIHTYEPGYCPALPEDEVRTLSMMQRELYALGSAVYEITEWKFPYAEISGDIWDIVESGTMPVIADSNVTRDIITRCWNFKYDSAGAVADDLAAVFGRLTKK</sequence>
<accession>A0A0P7BQT4</accession>
<dbReference type="SUPFAM" id="SSF56112">
    <property type="entry name" value="Protein kinase-like (PK-like)"/>
    <property type="match status" value="1"/>
</dbReference>
<dbReference type="OrthoDB" id="1668230at2759"/>
<evidence type="ECO:0000313" key="3">
    <source>
        <dbReference type="Proteomes" id="UP000050424"/>
    </source>
</evidence>
<protein>
    <recommendedName>
        <fullName evidence="1">Protein kinase domain-containing protein</fullName>
    </recommendedName>
</protein>
<dbReference type="Proteomes" id="UP000050424">
    <property type="component" value="Unassembled WGS sequence"/>
</dbReference>
<evidence type="ECO:0000313" key="2">
    <source>
        <dbReference type="EMBL" id="KPM43441.1"/>
    </source>
</evidence>
<dbReference type="AlphaFoldDB" id="A0A0P7BQT4"/>
<dbReference type="GO" id="GO:0043235">
    <property type="term" value="C:receptor complex"/>
    <property type="evidence" value="ECO:0007669"/>
    <property type="project" value="TreeGrafter"/>
</dbReference>
<dbReference type="EMBL" id="LKCW01000033">
    <property type="protein sequence ID" value="KPM43441.1"/>
    <property type="molecule type" value="Genomic_DNA"/>
</dbReference>
<dbReference type="GO" id="GO:0004714">
    <property type="term" value="F:transmembrane receptor protein tyrosine kinase activity"/>
    <property type="evidence" value="ECO:0007669"/>
    <property type="project" value="TreeGrafter"/>
</dbReference>
<evidence type="ECO:0000259" key="1">
    <source>
        <dbReference type="PROSITE" id="PS50011"/>
    </source>
</evidence>
<dbReference type="PROSITE" id="PS50011">
    <property type="entry name" value="PROTEIN_KINASE_DOM"/>
    <property type="match status" value="1"/>
</dbReference>
<organism evidence="2 3">
    <name type="scientific">Neonectria ditissima</name>
    <dbReference type="NCBI Taxonomy" id="78410"/>
    <lineage>
        <taxon>Eukaryota</taxon>
        <taxon>Fungi</taxon>
        <taxon>Dikarya</taxon>
        <taxon>Ascomycota</taxon>
        <taxon>Pezizomycotina</taxon>
        <taxon>Sordariomycetes</taxon>
        <taxon>Hypocreomycetidae</taxon>
        <taxon>Hypocreales</taxon>
        <taxon>Nectriaceae</taxon>
        <taxon>Neonectria</taxon>
    </lineage>
</organism>
<dbReference type="GO" id="GO:0005524">
    <property type="term" value="F:ATP binding"/>
    <property type="evidence" value="ECO:0007669"/>
    <property type="project" value="InterPro"/>
</dbReference>
<dbReference type="GO" id="GO:0005886">
    <property type="term" value="C:plasma membrane"/>
    <property type="evidence" value="ECO:0007669"/>
    <property type="project" value="TreeGrafter"/>
</dbReference>
<proteinExistence type="predicted"/>
<keyword evidence="3" id="KW-1185">Reference proteome</keyword>
<dbReference type="InterPro" id="IPR000719">
    <property type="entry name" value="Prot_kinase_dom"/>
</dbReference>
<comment type="caution">
    <text evidence="2">The sequence shown here is derived from an EMBL/GenBank/DDBJ whole genome shotgun (WGS) entry which is preliminary data.</text>
</comment>
<dbReference type="Gene3D" id="1.10.510.10">
    <property type="entry name" value="Transferase(Phosphotransferase) domain 1"/>
    <property type="match status" value="1"/>
</dbReference>
<dbReference type="PANTHER" id="PTHR24416:SF611">
    <property type="entry name" value="TYROSINE-PROTEIN KINASE TRANSMEMBRANE RECEPTOR ROR"/>
    <property type="match status" value="1"/>
</dbReference>
<dbReference type="Pfam" id="PF07714">
    <property type="entry name" value="PK_Tyr_Ser-Thr"/>
    <property type="match status" value="1"/>
</dbReference>
<gene>
    <name evidence="2" type="ORF">AK830_g3148</name>
</gene>
<dbReference type="InterPro" id="IPR011009">
    <property type="entry name" value="Kinase-like_dom_sf"/>
</dbReference>
<dbReference type="InterPro" id="IPR050122">
    <property type="entry name" value="RTK"/>
</dbReference>
<dbReference type="InterPro" id="IPR001245">
    <property type="entry name" value="Ser-Thr/Tyr_kinase_cat_dom"/>
</dbReference>
<feature type="domain" description="Protein kinase" evidence="1">
    <location>
        <begin position="1"/>
        <end position="276"/>
    </location>
</feature>
<dbReference type="GO" id="GO:0007169">
    <property type="term" value="P:cell surface receptor protein tyrosine kinase signaling pathway"/>
    <property type="evidence" value="ECO:0007669"/>
    <property type="project" value="TreeGrafter"/>
</dbReference>
<reference evidence="2 3" key="1">
    <citation type="submission" date="2015-09" db="EMBL/GenBank/DDBJ databases">
        <title>Draft genome of a European isolate of the apple canker pathogen Neonectria ditissima.</title>
        <authorList>
            <person name="Gomez-Cortecero A."/>
            <person name="Harrison R.J."/>
            <person name="Armitage A.D."/>
        </authorList>
    </citation>
    <scope>NUCLEOTIDE SEQUENCE [LARGE SCALE GENOMIC DNA]</scope>
    <source>
        <strain evidence="2 3">R09/05</strain>
    </source>
</reference>
<dbReference type="PANTHER" id="PTHR24416">
    <property type="entry name" value="TYROSINE-PROTEIN KINASE RECEPTOR"/>
    <property type="match status" value="1"/>
</dbReference>
<name>A0A0P7BQT4_9HYPO</name>